<keyword evidence="1" id="KW-0547">Nucleotide-binding</keyword>
<name>A0A438DRA3_VITVI</name>
<organism evidence="5 6">
    <name type="scientific">Vitis vinifera</name>
    <name type="common">Grape</name>
    <dbReference type="NCBI Taxonomy" id="29760"/>
    <lineage>
        <taxon>Eukaryota</taxon>
        <taxon>Viridiplantae</taxon>
        <taxon>Streptophyta</taxon>
        <taxon>Embryophyta</taxon>
        <taxon>Tracheophyta</taxon>
        <taxon>Spermatophyta</taxon>
        <taxon>Magnoliopsida</taxon>
        <taxon>eudicotyledons</taxon>
        <taxon>Gunneridae</taxon>
        <taxon>Pentapetalae</taxon>
        <taxon>rosids</taxon>
        <taxon>Vitales</taxon>
        <taxon>Vitaceae</taxon>
        <taxon>Viteae</taxon>
        <taxon>Vitis</taxon>
    </lineage>
</organism>
<keyword evidence="3" id="KW-0812">Transmembrane</keyword>
<dbReference type="SUPFAM" id="SSF56112">
    <property type="entry name" value="Protein kinase-like (PK-like)"/>
    <property type="match status" value="1"/>
</dbReference>
<dbReference type="InterPro" id="IPR001245">
    <property type="entry name" value="Ser-Thr/Tyr_kinase_cat_dom"/>
</dbReference>
<keyword evidence="2" id="KW-0067">ATP-binding</keyword>
<reference evidence="5 6" key="1">
    <citation type="journal article" date="2018" name="PLoS Genet.">
        <title>Population sequencing reveals clonal diversity and ancestral inbreeding in the grapevine cultivar Chardonnay.</title>
        <authorList>
            <person name="Roach M.J."/>
            <person name="Johnson D.L."/>
            <person name="Bohlmann J."/>
            <person name="van Vuuren H.J."/>
            <person name="Jones S.J."/>
            <person name="Pretorius I.S."/>
            <person name="Schmidt S.A."/>
            <person name="Borneman A.R."/>
        </authorList>
    </citation>
    <scope>NUCLEOTIDE SEQUENCE [LARGE SCALE GENOMIC DNA]</scope>
    <source>
        <strain evidence="6">cv. Chardonnay</strain>
        <tissue evidence="5">Leaf</tissue>
    </source>
</reference>
<proteinExistence type="predicted"/>
<keyword evidence="3" id="KW-0472">Membrane</keyword>
<dbReference type="GO" id="GO:0005524">
    <property type="term" value="F:ATP binding"/>
    <property type="evidence" value="ECO:0007669"/>
    <property type="project" value="UniProtKB-KW"/>
</dbReference>
<protein>
    <submittedName>
        <fullName evidence="5">Serine/threonine-protein kinase-like protein ACR4</fullName>
    </submittedName>
</protein>
<dbReference type="EMBL" id="QGNW01001517">
    <property type="protein sequence ID" value="RVW38015.1"/>
    <property type="molecule type" value="Genomic_DNA"/>
</dbReference>
<dbReference type="FunFam" id="1.10.510.10:FF:000477">
    <property type="entry name" value="Receptor protein kinase CRINKLY4"/>
    <property type="match status" value="1"/>
</dbReference>
<evidence type="ECO:0000313" key="6">
    <source>
        <dbReference type="Proteomes" id="UP000288805"/>
    </source>
</evidence>
<dbReference type="Gene3D" id="1.10.510.10">
    <property type="entry name" value="Transferase(Phosphotransferase) domain 1"/>
    <property type="match status" value="1"/>
</dbReference>
<dbReference type="InterPro" id="IPR011009">
    <property type="entry name" value="Kinase-like_dom_sf"/>
</dbReference>
<evidence type="ECO:0000259" key="4">
    <source>
        <dbReference type="PROSITE" id="PS50011"/>
    </source>
</evidence>
<comment type="caution">
    <text evidence="5">The sequence shown here is derived from an EMBL/GenBank/DDBJ whole genome shotgun (WGS) entry which is preliminary data.</text>
</comment>
<evidence type="ECO:0000256" key="1">
    <source>
        <dbReference type="ARBA" id="ARBA00022741"/>
    </source>
</evidence>
<accession>A0A438DRA3</accession>
<sequence>MRKIINLALGMLCHVHTARPILQERGKGGGSSCQDFLGELAGRTANMSYGEGISYAVVMALLSTSIVILGVLLFILCRKKPVESEETLPIKLCAQACPLTDIDAATDCFNHRRIIGKGRLGTVYAALSGRGELVAVKRIHPGLVLSNACFGFSSILRSLSLAQHPNIVSIVGFSEGPGERIIVMEFAGMVSLDFYLQQNSDGASLLDWGRRLRIAAGAARGLEYLHEGMTPHIVHGCIKASNIIIDVKFCARVCDYGLSFLAPHEKRGLVGYVDDEYWVERGGASKESDVYGFGVMLLELLSGRRSDEGLLVEWALPLIKEMNISELLDPRLVIPSDMKHLIRLAKVASACVGNSRKNRPSIAQVVAILSSLEMEVCL</sequence>
<feature type="transmembrane region" description="Helical" evidence="3">
    <location>
        <begin position="53"/>
        <end position="76"/>
    </location>
</feature>
<feature type="domain" description="Protein kinase" evidence="4">
    <location>
        <begin position="109"/>
        <end position="372"/>
    </location>
</feature>
<dbReference type="InterPro" id="IPR000719">
    <property type="entry name" value="Prot_kinase_dom"/>
</dbReference>
<dbReference type="Gene3D" id="3.30.200.20">
    <property type="entry name" value="Phosphorylase Kinase, domain 1"/>
    <property type="match status" value="1"/>
</dbReference>
<keyword evidence="5" id="KW-0418">Kinase</keyword>
<dbReference type="GO" id="GO:0004672">
    <property type="term" value="F:protein kinase activity"/>
    <property type="evidence" value="ECO:0007669"/>
    <property type="project" value="InterPro"/>
</dbReference>
<dbReference type="Pfam" id="PF07714">
    <property type="entry name" value="PK_Tyr_Ser-Thr"/>
    <property type="match status" value="1"/>
</dbReference>
<dbReference type="PROSITE" id="PS50011">
    <property type="entry name" value="PROTEIN_KINASE_DOM"/>
    <property type="match status" value="1"/>
</dbReference>
<dbReference type="Proteomes" id="UP000288805">
    <property type="component" value="Unassembled WGS sequence"/>
</dbReference>
<dbReference type="PANTHER" id="PTHR27001">
    <property type="entry name" value="OS01G0253100 PROTEIN"/>
    <property type="match status" value="1"/>
</dbReference>
<evidence type="ECO:0000256" key="3">
    <source>
        <dbReference type="SAM" id="Phobius"/>
    </source>
</evidence>
<dbReference type="FunFam" id="3.30.200.20:FF:000638">
    <property type="entry name" value="serine/threonine-protein kinase-like protein ACR4"/>
    <property type="match status" value="1"/>
</dbReference>
<evidence type="ECO:0000256" key="2">
    <source>
        <dbReference type="ARBA" id="ARBA00022840"/>
    </source>
</evidence>
<evidence type="ECO:0000313" key="5">
    <source>
        <dbReference type="EMBL" id="RVW38015.1"/>
    </source>
</evidence>
<keyword evidence="5" id="KW-0808">Transferase</keyword>
<dbReference type="AlphaFoldDB" id="A0A438DRA3"/>
<gene>
    <name evidence="5" type="primary">ACR4_3</name>
    <name evidence="5" type="ORF">CK203_084225</name>
</gene>
<keyword evidence="3" id="KW-1133">Transmembrane helix</keyword>
<dbReference type="PANTHER" id="PTHR27001:SF39">
    <property type="entry name" value="PROTEIN KINASE SUPERFAMILY PROTEIN"/>
    <property type="match status" value="1"/>
</dbReference>